<dbReference type="Gene3D" id="2.30.30.40">
    <property type="entry name" value="SH3 Domains"/>
    <property type="match status" value="1"/>
</dbReference>
<feature type="coiled-coil region" evidence="7">
    <location>
        <begin position="4131"/>
        <end position="4158"/>
    </location>
</feature>
<feature type="domain" description="GAR" evidence="10">
    <location>
        <begin position="6183"/>
        <end position="6255"/>
    </location>
</feature>
<dbReference type="GO" id="GO:0042060">
    <property type="term" value="P:wound healing"/>
    <property type="evidence" value="ECO:0007669"/>
    <property type="project" value="TreeGrafter"/>
</dbReference>
<dbReference type="Pfam" id="PF17902">
    <property type="entry name" value="SH3_10"/>
    <property type="match status" value="1"/>
</dbReference>
<dbReference type="InterPro" id="IPR018159">
    <property type="entry name" value="Spectrin/alpha-actinin"/>
</dbReference>
<feature type="coiled-coil region" evidence="7">
    <location>
        <begin position="3766"/>
        <end position="3834"/>
    </location>
</feature>
<evidence type="ECO:0000259" key="9">
    <source>
        <dbReference type="PROSITE" id="PS50222"/>
    </source>
</evidence>
<feature type="compositionally biased region" description="Low complexity" evidence="8">
    <location>
        <begin position="6336"/>
        <end position="6359"/>
    </location>
</feature>
<feature type="coiled-coil region" evidence="7">
    <location>
        <begin position="4522"/>
        <end position="4549"/>
    </location>
</feature>
<dbReference type="FunFam" id="1.20.58.60:FF:000001">
    <property type="entry name" value="Microtubule-actin cross-linking factor 1"/>
    <property type="match status" value="4"/>
</dbReference>
<feature type="coiled-coil region" evidence="7">
    <location>
        <begin position="5071"/>
        <end position="5098"/>
    </location>
</feature>
<feature type="coiled-coil region" evidence="7">
    <location>
        <begin position="4632"/>
        <end position="4659"/>
    </location>
</feature>
<dbReference type="CDD" id="cd00176">
    <property type="entry name" value="SPEC"/>
    <property type="match status" value="15"/>
</dbReference>
<dbReference type="Pfam" id="PF00435">
    <property type="entry name" value="Spectrin"/>
    <property type="match status" value="20"/>
</dbReference>
<evidence type="ECO:0000256" key="2">
    <source>
        <dbReference type="ARBA" id="ARBA00022490"/>
    </source>
</evidence>
<dbReference type="GO" id="GO:0030056">
    <property type="term" value="C:hemidesmosome"/>
    <property type="evidence" value="ECO:0007669"/>
    <property type="project" value="TreeGrafter"/>
</dbReference>
<dbReference type="CDD" id="cd00051">
    <property type="entry name" value="EFh"/>
    <property type="match status" value="1"/>
</dbReference>
<dbReference type="GO" id="GO:0045104">
    <property type="term" value="P:intermediate filament cytoskeleton organization"/>
    <property type="evidence" value="ECO:0007669"/>
    <property type="project" value="InterPro"/>
</dbReference>
<evidence type="ECO:0000256" key="3">
    <source>
        <dbReference type="ARBA" id="ARBA00022553"/>
    </source>
</evidence>
<feature type="coiled-coil region" evidence="7">
    <location>
        <begin position="3264"/>
        <end position="3331"/>
    </location>
</feature>
<dbReference type="SMART" id="SM00243">
    <property type="entry name" value="GAS2"/>
    <property type="match status" value="1"/>
</dbReference>
<keyword evidence="4" id="KW-0677">Repeat</keyword>
<dbReference type="SMART" id="SM00054">
    <property type="entry name" value="EFh"/>
    <property type="match status" value="2"/>
</dbReference>
<dbReference type="GO" id="GO:0008017">
    <property type="term" value="F:microtubule binding"/>
    <property type="evidence" value="ECO:0007669"/>
    <property type="project" value="InterPro"/>
</dbReference>
<accession>A0AAN9B6F2</accession>
<feature type="domain" description="EF-hand" evidence="9">
    <location>
        <begin position="6144"/>
        <end position="6179"/>
    </location>
</feature>
<dbReference type="SMART" id="SM00150">
    <property type="entry name" value="SPEC"/>
    <property type="match status" value="32"/>
</dbReference>
<dbReference type="Pfam" id="PF00681">
    <property type="entry name" value="Plectin"/>
    <property type="match status" value="2"/>
</dbReference>
<protein>
    <submittedName>
        <fullName evidence="11">Uncharacterized protein</fullName>
    </submittedName>
</protein>
<feature type="compositionally biased region" description="Polar residues" evidence="8">
    <location>
        <begin position="6480"/>
        <end position="6504"/>
    </location>
</feature>
<keyword evidence="7" id="KW-0175">Coiled coil</keyword>
<feature type="compositionally biased region" description="Basic and acidic residues" evidence="8">
    <location>
        <begin position="6037"/>
        <end position="6047"/>
    </location>
</feature>
<evidence type="ECO:0000259" key="10">
    <source>
        <dbReference type="PROSITE" id="PS51460"/>
    </source>
</evidence>
<feature type="coiled-coil region" evidence="7">
    <location>
        <begin position="4046"/>
        <end position="4073"/>
    </location>
</feature>
<keyword evidence="5" id="KW-0106">Calcium</keyword>
<feature type="region of interest" description="Disordered" evidence="8">
    <location>
        <begin position="5973"/>
        <end position="6053"/>
    </location>
</feature>
<sequence length="6519" mass="728897">MQDRTFPQAVMDTRAQLAEFNRFKMEDVPPRLETKQKLLRLFDELHSLTSDTSQLGIPEELAPQSLGRLWNRFTAAMQERDMAVQAEIVRQERLTRMAEKVHRECKFTEDGLADLERRIIDNEQRGHSLHPFEAKRNCEAMERAMQNLEETLKAMFRDVQTLQDNRFPQAQAFYNRASELQSRLSALRNHMYSSVVQPLLQKSYVEDTRTMTKRTEVHTEVRLVDTNPAFRHVQECLDWIEAQQQTLETQEYSSDLQQVQEQLHSHRKTHQEISTFRSQIDKCISDMKTLSSEEQKLYTQKLSNVEVAYSLLSNTSSRRLKCLEQLNDFLQAATVEMSWLSEREEVEVTRDWVKKDLNLADLDEHQKSLVRQLQARERHFNAVQEKGGAMILDRHPSSAVVEAYLGNLQSQWSWLLQLVSCLDTHLKHTVAYHQFFEEARHCEQWMSRHTELLQNRFARDNIPVEQAELLIRELQDVQEQLREYDRRVSTLALAASDIIPLPQRGQAVRSPVRVRAICLRYQPEVTIQKGEECFLVNNNQPIKWKVKTSTGMEAEVPSVCFIMPPPNQDATDYANRLKRQYDHLSALWKTQHRKLRYNTIFATINLIKGWDLKQFLSMGPAQREAVWRALKDDAEKLLAESASSPDRDSRKLRDELAECQRIFDRLSAEAAAREGQRSMTAAQQLTQQIDSVSRELGACDQHLSTLIHKPLPQNNLGVQDAFRKYREFQERFEGQEKEVTSLQRSSQQLSPPSQQVESKLNLVVHKVTQIRTVSHVYIERLKSSEVIISSLDDVKQLVSDYEHTLASQDNMTSDLATLRSTQRDLRDLQTSMQQQQPRMDHVSRDIINLRGLVEKSRPGTARHHDLEAAEKEVSDLNGRWDKVKAELTSRLQAVASSQDLLSLYQNGMESEEKWCVKTQQLVATQPPLNGDVTDAKNQLQPTMAIQNQLAERKHQIEAVNRTGGQYIREAKIYDRCVQKYQEGVSSYNTGSLKRPKRGSGAENVKNDLDSLNRRHMEMVKWTNERLKQIKATLAAANYDVQFQMGVTEEVPLLRTFRAELAKRSSVLVDEDMHEYFTQLNEFEGYGSQPGSYSGTPGQNYVSQMTIRPETTPATEQVLPEQTFRISLMGSGQPQRATVGTTALSQLSTALKAMQQQPVEISSTRTQQTAQVSVTPDHQQTVITVTPTNVSQRGQVLNVAAVLNPVTNEKLTLVEALHAGIIDPQTQSVFDPRTRQKLSLAQAAKKGLVDEVLHRQLTSPCGLRDPATGRELSLIEAIQQELYDPDTNRIKDSKTGEMVPVSEALSRDIISESCSRVLSGDSVNLTSITHSQARFANSEPLSPETALSLGQAVEKGLYNAQTGRLTDPLTGANLTLLQAVEKGYINPSYREVIDPTTGHFVTLTEAVNSGTIDPERGVFSQSTTGQSMSLDEAVRQGMVRKPTSLADLVKSGGLAEGGRVFDSSTGQMLSFRDAVDSGVVDKDKKCILDQASNEALSVAEAMKRGLMTPQGTFVDPVTGRQLSVFDALESGTVKLVSEDVSFSKPAVRDTRANENVTVAEALKRGIIKPSGRFVDKRTGREMSLQQAVDQGLIDPATADELTRLTSVTDESGRAVSFLQAVQKGLIDPQQGLLKNAKTGSSMTLQEASTQGLVSADDAVNLLGLISPVMTSTTILTQIQPSSQEAVTVTSITITEATTRGLLDERTGYFTDPTTGRTMLVEDAIQKGLLTLSSQWPGPAALTVDVEEPDRGQMTMTASESFITDMSGGTKKTIPIEPGSKKFESGFMSKTDGNQFAFTTTTLAKPLQSHSVINEVRHITIQSVKDPKTGKEISSDEAIRRGLVDLSQGLYCNTVTGEKIPFNQAIERGYIKAVSGGAGGDPVKETRAFSITGVIHPRTGAKLTVSQAIQEGILDQEKGIYYGLDELDRFKAMPISEAIEKGFVIAEDLSTSVSGPASYVRETKTFILKGVIHPVTKKRMTLPEAIAAGVVNESEGLYVNPRTGESMPIHEAIQKGLMIAELSSVSAETDVDVNKITTTKLTTLSVTAVIDPRTNKIISVTKAIADGILDQSRGLYINPQTGESMALSDAIDKRLILAESAEAMSDDPLERAEISSIHIQDETEAFEAALMEDLSTETVTLSIQSVIDPRTMEMVSYDKAVGAGILNVRAGSYVNPLTRETMTITAAMEKGLIHGEVTSKTREEELMKSVVSAENVGFPTATITSVKDPMTGKEISLSKAIQEGIINKDNGTYIDKRTGREVDLHEALEKGLITQSKTSDAADLDKSMAEEEAYEARLQTPRSPHDPNKPWSKVDMEVEKTVVMDEPSLSPMSTEVLHYSTDMETKSDRGETFGAPAGPQGLSYEEALRLGVVNSQTGTVRDPGTGTVVSLDKAIAAGIIDVDKPAVTDPTTQQSLSLHECMERQLVNPVTGKLDPSKAESQGFSGIKDTKQVLPMNLIDAVAAGLFDSNTAKFLEPKSGQQYSLQSALNNNIIDGSLVTVKTTARGERVPLKQAVRKGLIDGRTAKVLDKKNNRWVSLPEAIQLGLVQNALDEDSGSMTDPHSGQQVSLSQAISSGALPADNLNVVDTRTGEQVTMDVAYRRGLVDRAGNVQDKMTGQKTSAQDALKMGLLAIVGAPVLAGKMVVDAIQSRTDVTDAATGSKVSPSVRSSTSRENTPTDKPAVAAKPLTTIVYARPGDQITPTPPKIQVEEHIEVTSIKRGPLNVTFPNNQETVSTVTQRQVTDVNGGSQMAKTPGRLADSYDNMLQELSSEQEKLADYERILKKDSQMGDEAYKVKAQLESHKGVHEEIVSQQQPILSLMYKAEQLTENYQEELTPEQVTELTSQSAILKSALEKVSKTSERRLAHLNKASEELSKLEEEMGKFKQWMSSANKELTRQEECLQRFEDLKPLADKQKALSSDVVSHQADLRFMSMASQKYMEEAKLYKLEIDSFRADRVRPARQSLISMECVAADDVKDRLKDITDDYHDLGTRCNSLGDRLADLSGKHRQFNDSAFKLLDWLTETEGQLATLKHEAGSPEPAQLQAQLDRLKSLSMDSLSQRGLLDDMQRRGQDLTNSLSGQATDKKEVAKLKDTMDDISARYTALTNDISARTTGLQTAITQSQDVTQAMDGLLNWLDSAEQAIVSQTPVSLQRPVLNTQLQGISVVQADITNHQSALEAIRASANELVKTCDLDIAKAVEQRLAEVEKKFATVQSRSKKRNRDLDDIDQGLRDFKDKVELSSNWVQGGIQKLDSKDLAKLPSEDMSDELDKLAAEKKQQEKKLAELKVVADRLINDPRTGDTTAVQEAVAELERNLAAFDSLLAAKHQEADVKEQQGNAFESAKTLALLWLSQMEARLDEVEPVAIEVDMVEQQIAQLQPMLQEYEDYAPKVDEVNDLGNSYEAMVNPNERPMSPIRRMGRSRRLPGILSPRLGTPSPTFPSSPSAHRHSPLSSESSGISSRKSSADNLLLDDLSETQQQLLDINQRYEIVGERLADRQQELQLMLTSIRTFLTDLHDVLHWLDTMVKETATDQMLPTNEKDAKKQLKQHEAVHRELLSKEGLVEDIRKKAQELLKTRHGVPGGEGLQQQLSELDDKWHNLRATSEHRRKKLEDMVSDLRDLREHEEQLMRWLGQKERMLDVLGPVAMEPAMLASQLEQVKVLKEEVAAQEPIYDQFLNCGHAILDRCDPASHDGKAISRKLDSVSKAWNRLQSRIDDRSKSLTSVEGISSEFSGLTRDLANWMSEFNDRLDGLGRVSNQPDIQEEQLQQLQDLEAELEDQQQRMKKARDLCKQLCDKTKDPSTKADLRSKLAALEKDLNDTTKKLDARRSAVEAASKEAAKFKADCHDLLGWVNSATDRLDDAEAISSDPDTLKLQARQNRALQQEISLKEPDVKELLEKGNQLVQDSSPSAEVRAIEDTLGEIKGEWERVKKAADEREQKLSAADSHAQHFHEHLDKMNMWLNMTEEKLDNMKTGDVDKKDVDQTLRELQGVETDLQKKGHTLERLEQDGRSLMDSVDSGQDDIHSQVNAVKERFDTIKNDMTDRSANLEDLSQRLAEIQDTLAEGNSALTKWEDKLAAHNTLGSAAKDPKYVDKIKDLLEDCGWLEECLGTADRLMDSVEADGGNTADLRAERDKLAKRHQALQGELSELVATMETGAEIVEQFQGLLKTVGGQLSELESELDTKSPVSRDDAELDNQNADIKDFLDRLDDKIDHLNDLQSQADDLGRAGYVSDPQALKSHVEALHKQHAALKAKAEQRQKEIASGQKGLEELTQALNAVQQGFTKATTDMDSMDPIAGEVGAIKAMQEQLKGFVKSTVEPLQKKFDAVTSQGQALIKSAPPGSNTSGLETDLESLSDRWADLSAKVSEREKNLDSAMLQSGKFQEAMASLLTWLAETEETVANQKTPSPEHRVVKAQLQEQKLVQKMVTDRAPNVQAVKVAGSELLKGKDAKERNKIEAELKQVNQRWDALTTKVSDRTVALEEVQGLAGQFTEILDPLTVWLDNSDKRFAALEPQSADAEGIEKLIEELKNLEEEISEREPSVRQLATTGKDLQGFCKGEDVIMVQMKIDDAQRRFGELRSRVEDSLEQMEEALPLAHHFQDAHQGFLAWANKVEPELRAIEHTLPESEEAVEELLTQLEEVQALLDTINSEGAELTEVTPGDASLRVEDLIHKDNKRFDNLKDLIEKRAEKAKLAREKSTEVVGELSDLLDWFNEAEDKLKNPSPVTANPETLQTQLAQQKGMNEDVSAQKGKARDALSAGKKLLNDHSLDDEAEVRTKMDQLKQKADSVSVTANERLSTLEQALPLARHFREAHGDLVRWLDEVEPAIDLLDTPSVDAEQVKKQQEKAKALKQEVQDQKPALDRLNKTGAVLASLCDPQGANEVNAMLDDDNRRMDEVRTHIRDRSNSIDLAMQQSAEFSDKLEVMLDSLTDTAEQVRNAEPISAHPDKLKDQIDDNKGVEEDLEMRQAALDSVKMAAEELLKQAGTEQDEAVKDVRQKLDELTRLFKDIQDMSRGRARALDDTLGVSEKFWDDLNNLNSSLKDLQDQLHTADKPALEPEAIREQQEELEALKEDMEASQADLEDVQQTGEQLMGMVGGTEQPEVQKTMEDAGASLAAINDSYNKRQQLLENALAKATHFQDHLMKLLVWLQGAEEEFANFHPVAAEFEIIKKQWEELKVFKAGVDPKHIEVESLNQQGSELTKDSTPEQAAVLKEPLTQLNVRWGTLLNNIGDRQRELQMALLTAGQFDHAYKELRHWMDSVNTTLDEVEPVCGDPQVVEIELAKLRIVQNDIAAHQESVDSIGEEAQRLMGLESGAEVQRLKAKMEDMNQLGDDIHNKSRQQQDKLEDALREAQGFTGELQDVMMKINDLESQLITSKPVGGMPETAREQLEKFMEVYGALERLEPDVESLTAMGEKLSGKSSGPALANIKQNLANLHQRWDHVRNRATDRKKKLEDAVDMAGNFHGELNKFIAWLTETEKTLNNLQPVSRLVDSVTSQIEDHKVLQKDISGHREAMVALDKMGTHLKYFSQKQDVVLIKNLLSSVQHRWEKIVSRSAERTRHLERGYKEAKQFQDTWKDLIVWLVEAEKALESETTIGNDPDKIKAQIMKHKEFQRRLGGKQPVYDGVNKAGRTLKDRCPGDDVPTIQAMLTELKSRWNSVCGKSVDRQRKLEEGLLLSGQFNEALDALLEWLARVEPTLSDDSPVHGDLDTVNSFLDTHKAFQTELGARAGTIEFVQKSAKELISKAEGDTSNLQSDLIELSSAWDRVCKLSVSKQDRLEQAQKLAEEFHKKSQQLLDWLADAERQLRYKGSIPDDETQIQTQIDDHKKFEENLMRQEANLRETLNIGQDIMKRCHPDAVPVMKQWLSVLRARWEELSGLCKQRNQRLTGGLADLRNSNVLLEELLAWLNGAEVTLTDREQQPIPEDMTVIQDLLKEHQDFQNEMSSRQPDVDRLIKADKRRTSTSGHEASSQIPVLRSSTPLTPSRKIPVRVGASGRTTPDRFGRHTPEHFGRRTPDISGRQTPDHGSGRRTPEPQFRNPRVGALFNRWRNVWLMAMERQRRLQDALDNLNELERLKNFEFDEWRKRYLRWMNHNKSRIMDFFRRQDRDRDGRVTRKEFIDGIISSRFQTSKLEMEKVANIFDKDGDGFINYKEFVSALRPDRDVQPVSPEEMIHDEVRRQVCKCTCVKQFKIHKIGEGKYRFGDSQKLRLVRILRSTVMVRVGGGWVALDEFLVKNDPCRVGLWRRKFRLKRRILMQQQEPEFEERRLYFCQHCVEISCPIHSPSAVAAAAAQTKGRTNVELRENFILAAGVSQSMAGFVSKSPGGSSHSGSSTYSGTNNTPNSRSTGSGPITKIREKTAHSTPWRQQRAKTSPDGEVTQIMSKTDTDGLKVTRTKTTRDMRSPRSVGSPRNISSPASLSSSRAGSAGTGSRPTSRTGSEAGSDDRDPEVYTTMQAQKRTVGGRNDTTLTYQTHRVETRTVTMPTATHTKISRIPKASPAKPKK</sequence>
<evidence type="ECO:0000256" key="4">
    <source>
        <dbReference type="ARBA" id="ARBA00022737"/>
    </source>
</evidence>
<dbReference type="Proteomes" id="UP001374579">
    <property type="component" value="Unassembled WGS sequence"/>
</dbReference>
<evidence type="ECO:0000313" key="12">
    <source>
        <dbReference type="Proteomes" id="UP001374579"/>
    </source>
</evidence>
<proteinExistence type="predicted"/>
<feature type="region of interest" description="Disordered" evidence="8">
    <location>
        <begin position="2273"/>
        <end position="2310"/>
    </location>
</feature>
<feature type="compositionally biased region" description="Basic and acidic residues" evidence="8">
    <location>
        <begin position="2301"/>
        <end position="2310"/>
    </location>
</feature>
<dbReference type="InterPro" id="IPR002048">
    <property type="entry name" value="EF_hand_dom"/>
</dbReference>
<comment type="subcellular location">
    <subcellularLocation>
        <location evidence="1">Cytoplasm</location>
        <location evidence="1">Cytoskeleton</location>
    </subcellularLocation>
</comment>
<keyword evidence="3" id="KW-0597">Phosphoprotein</keyword>
<feature type="region of interest" description="Disordered" evidence="8">
    <location>
        <begin position="3404"/>
        <end position="3466"/>
    </location>
</feature>
<feature type="compositionally biased region" description="Basic and acidic residues" evidence="8">
    <location>
        <begin position="6013"/>
        <end position="6030"/>
    </location>
</feature>
<dbReference type="EMBL" id="JBAMIC010000011">
    <property type="protein sequence ID" value="KAK7099742.1"/>
    <property type="molecule type" value="Genomic_DNA"/>
</dbReference>
<dbReference type="PROSITE" id="PS51460">
    <property type="entry name" value="GAR"/>
    <property type="match status" value="1"/>
</dbReference>
<feature type="coiled-coil region" evidence="7">
    <location>
        <begin position="98"/>
        <end position="165"/>
    </location>
</feature>
<dbReference type="InterPro" id="IPR002017">
    <property type="entry name" value="Spectrin_repeat"/>
</dbReference>
<evidence type="ECO:0000256" key="7">
    <source>
        <dbReference type="SAM" id="Coils"/>
    </source>
</evidence>
<dbReference type="Gene3D" id="1.10.238.10">
    <property type="entry name" value="EF-hand"/>
    <property type="match status" value="1"/>
</dbReference>
<dbReference type="SUPFAM" id="SSF46966">
    <property type="entry name" value="Spectrin repeat"/>
    <property type="match status" value="31"/>
</dbReference>
<dbReference type="Gene3D" id="3.30.920.20">
    <property type="entry name" value="Gas2-like domain"/>
    <property type="match status" value="1"/>
</dbReference>
<dbReference type="SUPFAM" id="SSF143575">
    <property type="entry name" value="GAS2 domain-like"/>
    <property type="match status" value="1"/>
</dbReference>
<feature type="coiled-coil region" evidence="7">
    <location>
        <begin position="5833"/>
        <end position="5860"/>
    </location>
</feature>
<dbReference type="InterPro" id="IPR011992">
    <property type="entry name" value="EF-hand-dom_pair"/>
</dbReference>
<evidence type="ECO:0000256" key="5">
    <source>
        <dbReference type="ARBA" id="ARBA00022837"/>
    </source>
</evidence>
<feature type="coiled-coil region" evidence="7">
    <location>
        <begin position="718"/>
        <end position="745"/>
    </location>
</feature>
<feature type="region of interest" description="Disordered" evidence="8">
    <location>
        <begin position="988"/>
        <end position="1009"/>
    </location>
</feature>
<dbReference type="Gene3D" id="3.90.1290.10">
    <property type="entry name" value="Plakin repeat"/>
    <property type="match status" value="9"/>
</dbReference>
<reference evidence="11 12" key="1">
    <citation type="submission" date="2024-02" db="EMBL/GenBank/DDBJ databases">
        <title>Chromosome-scale genome assembly of the rough periwinkle Littorina saxatilis.</title>
        <authorList>
            <person name="De Jode A."/>
            <person name="Faria R."/>
            <person name="Formenti G."/>
            <person name="Sims Y."/>
            <person name="Smith T.P."/>
            <person name="Tracey A."/>
            <person name="Wood J.M.D."/>
            <person name="Zagrodzka Z.B."/>
            <person name="Johannesson K."/>
            <person name="Butlin R.K."/>
            <person name="Leder E.H."/>
        </authorList>
    </citation>
    <scope>NUCLEOTIDE SEQUENCE [LARGE SCALE GENOMIC DNA]</scope>
    <source>
        <strain evidence="11">Snail1</strain>
        <tissue evidence="11">Muscle</tissue>
    </source>
</reference>
<dbReference type="SUPFAM" id="SSF75399">
    <property type="entry name" value="Plakin repeat"/>
    <property type="match status" value="10"/>
</dbReference>
<feature type="domain" description="EF-hand" evidence="9">
    <location>
        <begin position="6108"/>
        <end position="6143"/>
    </location>
</feature>
<name>A0AAN9B6F2_9CAEN</name>
<evidence type="ECO:0000313" key="11">
    <source>
        <dbReference type="EMBL" id="KAK7099742.1"/>
    </source>
</evidence>
<keyword evidence="6" id="KW-0206">Cytoskeleton</keyword>
<keyword evidence="2" id="KW-0963">Cytoplasm</keyword>
<dbReference type="Pfam" id="PF13499">
    <property type="entry name" value="EF-hand_7"/>
    <property type="match status" value="1"/>
</dbReference>
<dbReference type="Pfam" id="PF21020">
    <property type="entry name" value="Spectrin_4"/>
    <property type="match status" value="1"/>
</dbReference>
<evidence type="ECO:0000256" key="1">
    <source>
        <dbReference type="ARBA" id="ARBA00004245"/>
    </source>
</evidence>
<dbReference type="PROSITE" id="PS50222">
    <property type="entry name" value="EF_HAND_2"/>
    <property type="match status" value="2"/>
</dbReference>
<dbReference type="PROSITE" id="PS00018">
    <property type="entry name" value="EF_HAND_1"/>
    <property type="match status" value="2"/>
</dbReference>
<dbReference type="InterPro" id="IPR041615">
    <property type="entry name" value="Desmoplakin_SH3"/>
</dbReference>
<dbReference type="GO" id="GO:0005509">
    <property type="term" value="F:calcium ion binding"/>
    <property type="evidence" value="ECO:0007669"/>
    <property type="project" value="InterPro"/>
</dbReference>
<dbReference type="Gene3D" id="1.20.58.60">
    <property type="match status" value="31"/>
</dbReference>
<feature type="coiled-coil region" evidence="7">
    <location>
        <begin position="464"/>
        <end position="494"/>
    </location>
</feature>
<dbReference type="GO" id="GO:0031122">
    <property type="term" value="P:cytoplasmic microtubule organization"/>
    <property type="evidence" value="ECO:0007669"/>
    <property type="project" value="TreeGrafter"/>
</dbReference>
<dbReference type="InterPro" id="IPR049538">
    <property type="entry name" value="PCN-like_spectrin-like_rpt"/>
</dbReference>
<dbReference type="InterPro" id="IPR001101">
    <property type="entry name" value="Plectin_repeat"/>
</dbReference>
<dbReference type="InterPro" id="IPR035915">
    <property type="entry name" value="Plakin_repeat_sf"/>
</dbReference>
<dbReference type="Pfam" id="PF02187">
    <property type="entry name" value="GAS2"/>
    <property type="match status" value="1"/>
</dbReference>
<dbReference type="Pfam" id="PF21019">
    <property type="entry name" value="Spectrin_3"/>
    <property type="match status" value="1"/>
</dbReference>
<evidence type="ECO:0000256" key="6">
    <source>
        <dbReference type="ARBA" id="ARBA00023212"/>
    </source>
</evidence>
<dbReference type="GO" id="GO:0005198">
    <property type="term" value="F:structural molecule activity"/>
    <property type="evidence" value="ECO:0007669"/>
    <property type="project" value="TreeGrafter"/>
</dbReference>
<organism evidence="11 12">
    <name type="scientific">Littorina saxatilis</name>
    <dbReference type="NCBI Taxonomy" id="31220"/>
    <lineage>
        <taxon>Eukaryota</taxon>
        <taxon>Metazoa</taxon>
        <taxon>Spiralia</taxon>
        <taxon>Lophotrochozoa</taxon>
        <taxon>Mollusca</taxon>
        <taxon>Gastropoda</taxon>
        <taxon>Caenogastropoda</taxon>
        <taxon>Littorinimorpha</taxon>
        <taxon>Littorinoidea</taxon>
        <taxon>Littorinidae</taxon>
        <taxon>Littorina</taxon>
    </lineage>
</organism>
<keyword evidence="12" id="KW-1185">Reference proteome</keyword>
<feature type="compositionally biased region" description="Low complexity" evidence="8">
    <location>
        <begin position="6424"/>
        <end position="6448"/>
    </location>
</feature>
<dbReference type="PANTHER" id="PTHR23169:SF23">
    <property type="entry name" value="SHORT STOP, ISOFORM H"/>
    <property type="match status" value="1"/>
</dbReference>
<dbReference type="GO" id="GO:0005882">
    <property type="term" value="C:intermediate filament"/>
    <property type="evidence" value="ECO:0007669"/>
    <property type="project" value="TreeGrafter"/>
</dbReference>
<dbReference type="SMART" id="SM00250">
    <property type="entry name" value="PLEC"/>
    <property type="match status" value="18"/>
</dbReference>
<dbReference type="SUPFAM" id="SSF47473">
    <property type="entry name" value="EF-hand"/>
    <property type="match status" value="1"/>
</dbReference>
<feature type="compositionally biased region" description="Low complexity" evidence="8">
    <location>
        <begin position="2660"/>
        <end position="2672"/>
    </location>
</feature>
<dbReference type="GO" id="GO:0005886">
    <property type="term" value="C:plasma membrane"/>
    <property type="evidence" value="ECO:0007669"/>
    <property type="project" value="UniProtKB-SubCell"/>
</dbReference>
<dbReference type="PANTHER" id="PTHR23169">
    <property type="entry name" value="ENVOPLAKIN"/>
    <property type="match status" value="1"/>
</dbReference>
<feature type="region of interest" description="Disordered" evidence="8">
    <location>
        <begin position="6335"/>
        <end position="6519"/>
    </location>
</feature>
<dbReference type="InterPro" id="IPR036534">
    <property type="entry name" value="GAR_dom_sf"/>
</dbReference>
<dbReference type="InterPro" id="IPR043197">
    <property type="entry name" value="Plakin"/>
</dbReference>
<feature type="coiled-coil region" evidence="7">
    <location>
        <begin position="2860"/>
        <end position="2908"/>
    </location>
</feature>
<comment type="caution">
    <text evidence="11">The sequence shown here is derived from an EMBL/GenBank/DDBJ whole genome shotgun (WGS) entry which is preliminary data.</text>
</comment>
<feature type="coiled-coil region" evidence="7">
    <location>
        <begin position="6070"/>
        <end position="6097"/>
    </location>
</feature>
<dbReference type="InterPro" id="IPR018247">
    <property type="entry name" value="EF_Hand_1_Ca_BS"/>
</dbReference>
<feature type="compositionally biased region" description="Polar residues" evidence="8">
    <location>
        <begin position="5977"/>
        <end position="5997"/>
    </location>
</feature>
<dbReference type="GO" id="GO:0005737">
    <property type="term" value="C:cytoplasm"/>
    <property type="evidence" value="ECO:0007669"/>
    <property type="project" value="TreeGrafter"/>
</dbReference>
<feature type="region of interest" description="Disordered" evidence="8">
    <location>
        <begin position="2653"/>
        <end position="2680"/>
    </location>
</feature>
<feature type="compositionally biased region" description="Basic and acidic residues" evidence="8">
    <location>
        <begin position="6400"/>
        <end position="6418"/>
    </location>
</feature>
<feature type="compositionally biased region" description="Low complexity" evidence="8">
    <location>
        <begin position="3437"/>
        <end position="3466"/>
    </location>
</feature>
<dbReference type="Gene3D" id="1.20.58.1060">
    <property type="match status" value="1"/>
</dbReference>
<gene>
    <name evidence="11" type="ORF">V1264_022800</name>
</gene>
<evidence type="ECO:0000256" key="8">
    <source>
        <dbReference type="SAM" id="MobiDB-lite"/>
    </source>
</evidence>
<dbReference type="InterPro" id="IPR003108">
    <property type="entry name" value="GAR_dom"/>
</dbReference>